<gene>
    <name evidence="1" type="ORF">CAPTEDRAFT_209971</name>
</gene>
<dbReference type="EMBL" id="AMQN01004730">
    <property type="status" value="NOT_ANNOTATED_CDS"/>
    <property type="molecule type" value="Genomic_DNA"/>
</dbReference>
<dbReference type="EMBL" id="AMQN01004731">
    <property type="status" value="NOT_ANNOTATED_CDS"/>
    <property type="molecule type" value="Genomic_DNA"/>
</dbReference>
<evidence type="ECO:0000313" key="3">
    <source>
        <dbReference type="Proteomes" id="UP000014760"/>
    </source>
</evidence>
<organism evidence="1">
    <name type="scientific">Capitella teleta</name>
    <name type="common">Polychaete worm</name>
    <dbReference type="NCBI Taxonomy" id="283909"/>
    <lineage>
        <taxon>Eukaryota</taxon>
        <taxon>Metazoa</taxon>
        <taxon>Spiralia</taxon>
        <taxon>Lophotrochozoa</taxon>
        <taxon>Annelida</taxon>
        <taxon>Polychaeta</taxon>
        <taxon>Sedentaria</taxon>
        <taxon>Scolecida</taxon>
        <taxon>Capitellidae</taxon>
        <taxon>Capitella</taxon>
    </lineage>
</organism>
<keyword evidence="3" id="KW-1185">Reference proteome</keyword>
<accession>R7VEP1</accession>
<reference evidence="1 3" key="2">
    <citation type="journal article" date="2013" name="Nature">
        <title>Insights into bilaterian evolution from three spiralian genomes.</title>
        <authorList>
            <person name="Simakov O."/>
            <person name="Marletaz F."/>
            <person name="Cho S.J."/>
            <person name="Edsinger-Gonzales E."/>
            <person name="Havlak P."/>
            <person name="Hellsten U."/>
            <person name="Kuo D.H."/>
            <person name="Larsson T."/>
            <person name="Lv J."/>
            <person name="Arendt D."/>
            <person name="Savage R."/>
            <person name="Osoegawa K."/>
            <person name="de Jong P."/>
            <person name="Grimwood J."/>
            <person name="Chapman J.A."/>
            <person name="Shapiro H."/>
            <person name="Aerts A."/>
            <person name="Otillar R.P."/>
            <person name="Terry A.Y."/>
            <person name="Boore J.L."/>
            <person name="Grigoriev I.V."/>
            <person name="Lindberg D.R."/>
            <person name="Seaver E.C."/>
            <person name="Weisblat D.A."/>
            <person name="Putnam N.H."/>
            <person name="Rokhsar D.S."/>
        </authorList>
    </citation>
    <scope>NUCLEOTIDE SEQUENCE</scope>
    <source>
        <strain evidence="1 3">I ESC-2004</strain>
    </source>
</reference>
<name>R7VEP1_CAPTE</name>
<evidence type="ECO:0000313" key="1">
    <source>
        <dbReference type="EMBL" id="ELU14751.1"/>
    </source>
</evidence>
<dbReference type="Proteomes" id="UP000014760">
    <property type="component" value="Unassembled WGS sequence"/>
</dbReference>
<reference evidence="2" key="3">
    <citation type="submission" date="2015-06" db="UniProtKB">
        <authorList>
            <consortium name="EnsemblMetazoa"/>
        </authorList>
    </citation>
    <scope>IDENTIFICATION</scope>
</reference>
<dbReference type="AlphaFoldDB" id="R7VEP1"/>
<proteinExistence type="predicted"/>
<dbReference type="HOGENOM" id="CLU_1410048_0_0_1"/>
<reference evidence="3" key="1">
    <citation type="submission" date="2012-12" db="EMBL/GenBank/DDBJ databases">
        <authorList>
            <person name="Hellsten U."/>
            <person name="Grimwood J."/>
            <person name="Chapman J.A."/>
            <person name="Shapiro H."/>
            <person name="Aerts A."/>
            <person name="Otillar R.P."/>
            <person name="Terry A.Y."/>
            <person name="Boore J.L."/>
            <person name="Simakov O."/>
            <person name="Marletaz F."/>
            <person name="Cho S.-J."/>
            <person name="Edsinger-Gonzales E."/>
            <person name="Havlak P."/>
            <person name="Kuo D.-H."/>
            <person name="Larsson T."/>
            <person name="Lv J."/>
            <person name="Arendt D."/>
            <person name="Savage R."/>
            <person name="Osoegawa K."/>
            <person name="de Jong P."/>
            <person name="Lindberg D.R."/>
            <person name="Seaver E.C."/>
            <person name="Weisblat D.A."/>
            <person name="Putnam N.H."/>
            <person name="Grigoriev I.V."/>
            <person name="Rokhsar D.S."/>
        </authorList>
    </citation>
    <scope>NUCLEOTIDE SEQUENCE</scope>
    <source>
        <strain evidence="3">I ESC-2004</strain>
    </source>
</reference>
<evidence type="ECO:0000313" key="2">
    <source>
        <dbReference type="EnsemblMetazoa" id="CapteP209971"/>
    </source>
</evidence>
<dbReference type="EMBL" id="KB294299">
    <property type="protein sequence ID" value="ELU14751.1"/>
    <property type="molecule type" value="Genomic_DNA"/>
</dbReference>
<dbReference type="EnsemblMetazoa" id="CapteT209971">
    <property type="protein sequence ID" value="CapteP209971"/>
    <property type="gene ID" value="CapteG209971"/>
</dbReference>
<protein>
    <submittedName>
        <fullName evidence="1 2">Uncharacterized protein</fullName>
    </submittedName>
</protein>
<sequence>MADCKEDEGVVGVTETCISFSVIKGNLTFMDFFVSSRYITRYAMYQNNDRRTHLNCNNIQCILEQKVLKRQFEPDLRDQEKWFRAVLTTTEVVQNRNSSRHPVDNELYSFHKDAIPLFRQTLTQLIQMVPAILHVQLKTGPIAEYNILPLGILDLEVVLTKLRRASWCLSGWSASMVMPFKNLTDRFLCNTHL</sequence>